<reference evidence="1" key="1">
    <citation type="submission" date="2021-01" db="EMBL/GenBank/DDBJ databases">
        <authorList>
            <person name="Kaushik A."/>
        </authorList>
    </citation>
    <scope>NUCLEOTIDE SEQUENCE</scope>
    <source>
        <strain evidence="1">AG2-2IIIB</strain>
    </source>
</reference>
<dbReference type="Proteomes" id="UP000663843">
    <property type="component" value="Unassembled WGS sequence"/>
</dbReference>
<gene>
    <name evidence="1" type="ORF">RDB_LOCUS92798</name>
</gene>
<accession>A0A8H3GJK1</accession>
<evidence type="ECO:0000313" key="2">
    <source>
        <dbReference type="Proteomes" id="UP000663843"/>
    </source>
</evidence>
<name>A0A8H3GJK1_9AGAM</name>
<evidence type="ECO:0000313" key="1">
    <source>
        <dbReference type="EMBL" id="CAE6457331.1"/>
    </source>
</evidence>
<sequence length="127" mass="14360">MRFIQLRGLHLVEEDHWRYREVVMHDTHPMLVYAPPVSMNRLAGTPTWSTKVHSAEDGSIMSWHELESQDVYGGDQDQWGIKTKTTTRADAVYGVPGAYISNQDNLGFICAQLDLGFCEPCTSEQST</sequence>
<dbReference type="AlphaFoldDB" id="A0A8H3GJK1"/>
<proteinExistence type="predicted"/>
<organism evidence="1 2">
    <name type="scientific">Rhizoctonia solani</name>
    <dbReference type="NCBI Taxonomy" id="456999"/>
    <lineage>
        <taxon>Eukaryota</taxon>
        <taxon>Fungi</taxon>
        <taxon>Dikarya</taxon>
        <taxon>Basidiomycota</taxon>
        <taxon>Agaricomycotina</taxon>
        <taxon>Agaricomycetes</taxon>
        <taxon>Cantharellales</taxon>
        <taxon>Ceratobasidiaceae</taxon>
        <taxon>Rhizoctonia</taxon>
    </lineage>
</organism>
<comment type="caution">
    <text evidence="1">The sequence shown here is derived from an EMBL/GenBank/DDBJ whole genome shotgun (WGS) entry which is preliminary data.</text>
</comment>
<dbReference type="EMBL" id="CAJMWT010002891">
    <property type="protein sequence ID" value="CAE6457331.1"/>
    <property type="molecule type" value="Genomic_DNA"/>
</dbReference>
<protein>
    <submittedName>
        <fullName evidence="1">Uncharacterized protein</fullName>
    </submittedName>
</protein>